<protein>
    <recommendedName>
        <fullName evidence="2">dTDP-4-dehydrorhamnose reductase</fullName>
        <ecNumber evidence="2">1.1.1.133</ecNumber>
    </recommendedName>
</protein>
<evidence type="ECO:0000256" key="1">
    <source>
        <dbReference type="ARBA" id="ARBA00010944"/>
    </source>
</evidence>
<comment type="pathway">
    <text evidence="2">Carbohydrate biosynthesis; dTDP-L-rhamnose biosynthesis.</text>
</comment>
<comment type="function">
    <text evidence="2">Catalyzes the reduction of dTDP-6-deoxy-L-lyxo-4-hexulose to yield dTDP-L-rhamnose.</text>
</comment>
<dbReference type="InterPro" id="IPR005913">
    <property type="entry name" value="dTDP_dehydrorham_reduct"/>
</dbReference>
<evidence type="ECO:0000259" key="4">
    <source>
        <dbReference type="Pfam" id="PF04321"/>
    </source>
</evidence>
<feature type="compositionally biased region" description="Polar residues" evidence="3">
    <location>
        <begin position="347"/>
        <end position="356"/>
    </location>
</feature>
<feature type="region of interest" description="Disordered" evidence="3">
    <location>
        <begin position="319"/>
        <end position="356"/>
    </location>
</feature>
<dbReference type="InterPro" id="IPR036291">
    <property type="entry name" value="NAD(P)-bd_dom_sf"/>
</dbReference>
<dbReference type="CDD" id="cd05254">
    <property type="entry name" value="dTDP_HR_like_SDR_e"/>
    <property type="match status" value="1"/>
</dbReference>
<dbReference type="EC" id="1.1.1.133" evidence="2"/>
<accession>A0A6B0YY36</accession>
<evidence type="ECO:0000313" key="5">
    <source>
        <dbReference type="EMBL" id="MXY95105.1"/>
    </source>
</evidence>
<reference evidence="5" key="1">
    <citation type="submission" date="2019-09" db="EMBL/GenBank/DDBJ databases">
        <title>Characterisation of the sponge microbiome using genome-centric metagenomics.</title>
        <authorList>
            <person name="Engelberts J.P."/>
            <person name="Robbins S.J."/>
            <person name="De Goeij J.M."/>
            <person name="Aranda M."/>
            <person name="Bell S.C."/>
            <person name="Webster N.S."/>
        </authorList>
    </citation>
    <scope>NUCLEOTIDE SEQUENCE</scope>
    <source>
        <strain evidence="5">SB0664_bin_27</strain>
    </source>
</reference>
<feature type="domain" description="RmlD-like substrate binding" evidence="4">
    <location>
        <begin position="4"/>
        <end position="314"/>
    </location>
</feature>
<gene>
    <name evidence="5" type="ORF">F4Y42_16815</name>
</gene>
<name>A0A6B0YY36_9CHLR</name>
<dbReference type="EMBL" id="VXRG01000136">
    <property type="protein sequence ID" value="MXY95105.1"/>
    <property type="molecule type" value="Genomic_DNA"/>
</dbReference>
<keyword evidence="2" id="KW-0521">NADP</keyword>
<evidence type="ECO:0000256" key="3">
    <source>
        <dbReference type="SAM" id="MobiDB-lite"/>
    </source>
</evidence>
<keyword evidence="2" id="KW-0560">Oxidoreductase</keyword>
<comment type="caution">
    <text evidence="5">The sequence shown here is derived from an EMBL/GenBank/DDBJ whole genome shotgun (WGS) entry which is preliminary data.</text>
</comment>
<evidence type="ECO:0000256" key="2">
    <source>
        <dbReference type="RuleBase" id="RU364082"/>
    </source>
</evidence>
<dbReference type="GO" id="GO:0019305">
    <property type="term" value="P:dTDP-rhamnose biosynthetic process"/>
    <property type="evidence" value="ECO:0007669"/>
    <property type="project" value="UniProtKB-UniPathway"/>
</dbReference>
<dbReference type="UniPathway" id="UPA00124"/>
<dbReference type="PANTHER" id="PTHR10491">
    <property type="entry name" value="DTDP-4-DEHYDRORHAMNOSE REDUCTASE"/>
    <property type="match status" value="1"/>
</dbReference>
<comment type="similarity">
    <text evidence="1 2">Belongs to the dTDP-4-dehydrorhamnose reductase family.</text>
</comment>
<dbReference type="Pfam" id="PF04321">
    <property type="entry name" value="RmlD_sub_bind"/>
    <property type="match status" value="1"/>
</dbReference>
<proteinExistence type="inferred from homology"/>
<dbReference type="InterPro" id="IPR029903">
    <property type="entry name" value="RmlD-like-bd"/>
</dbReference>
<dbReference type="Gene3D" id="3.40.50.720">
    <property type="entry name" value="NAD(P)-binding Rossmann-like Domain"/>
    <property type="match status" value="1"/>
</dbReference>
<sequence length="356" mass="38442">MPPKLLITGATGLLGSHIIRAAQKNWHVVGTYHRTTRRQAQYFFGQVDHGRIDLGDYSETRAMIADVEPAAVIHSAAITDLDYCEKYPDDSQRINLHAAIDLAALCSDLDVPFLFTSADLVFDGAAAPYTEDDPPTPINVFGEHRALAEEGILAAYADAVIARLPLLIGYASLGRESFYHRLVSAFRSGQEVTLFGDAVRTPVSTGVAAHGLLQIAGSGFEDDVNIAEIDRTVGRLHLGGRDQISFYELGLLTLRILGLNEQLAVPISVLDSYAGLLQTPFLAARSANVSLESSRAYDLGYDPPTLRSQLEELLPAAWRAPALDSDQSDTSQPPGESGDTTEDWANPNGNPSDSTH</sequence>
<dbReference type="GO" id="GO:0008831">
    <property type="term" value="F:dTDP-4-dehydrorhamnose reductase activity"/>
    <property type="evidence" value="ECO:0007669"/>
    <property type="project" value="UniProtKB-EC"/>
</dbReference>
<organism evidence="5">
    <name type="scientific">Caldilineaceae bacterium SB0664_bin_27</name>
    <dbReference type="NCBI Taxonomy" id="2605260"/>
    <lineage>
        <taxon>Bacteria</taxon>
        <taxon>Bacillati</taxon>
        <taxon>Chloroflexota</taxon>
        <taxon>Caldilineae</taxon>
        <taxon>Caldilineales</taxon>
        <taxon>Caldilineaceae</taxon>
    </lineage>
</organism>
<dbReference type="PANTHER" id="PTHR10491:SF4">
    <property type="entry name" value="METHIONINE ADENOSYLTRANSFERASE 2 SUBUNIT BETA"/>
    <property type="match status" value="1"/>
</dbReference>
<dbReference type="AlphaFoldDB" id="A0A6B0YY36"/>
<dbReference type="SUPFAM" id="SSF51735">
    <property type="entry name" value="NAD(P)-binding Rossmann-fold domains"/>
    <property type="match status" value="1"/>
</dbReference>